<comment type="caution">
    <text evidence="12">The sequence shown here is derived from an EMBL/GenBank/DDBJ whole genome shotgun (WGS) entry which is preliminary data.</text>
</comment>
<dbReference type="PROSITE" id="PS50048">
    <property type="entry name" value="ZN2_CY6_FUNGAL_2"/>
    <property type="match status" value="1"/>
</dbReference>
<feature type="compositionally biased region" description="Low complexity" evidence="10">
    <location>
        <begin position="348"/>
        <end position="358"/>
    </location>
</feature>
<dbReference type="AlphaFoldDB" id="A0A7C8IDH7"/>
<keyword evidence="7" id="KW-0238">DNA-binding</keyword>
<sequence>MTTPDADAEDASLSPEYSGDQDGSDMAAEQKSEPKSGAASPSQQTQKPPSNAKDPLRPRRKKARRACLACQRAHLTCDDERPCGRCLKRNLQDTCMDGVRKKAKYLHDAPDGALLPGVGAHYAHMNGTHQGLPGQDPGVISMAPQGNYFTQPPTTTYYAQNPGPAQVSPVLHDGQHYSSQQTPISPPYNQTHHPALPSDPNAVSQGAPPQMQQFGGPLFDPSDPGLFNFDISSLNFGNHYGALELGMLGHMSSGAAETPPNETGLLNPLNQAADMYPHTGPYDNTNIPARTFGPDGLPIGEWQNPHTRNGSLQMQTPNNTPVTGNLDHGSSRNDSLNGPHAYAIGQGASSLSSASPASTEVNAGYDNDNPLSAAAVLFAHAHQPQAQQRSPTVGHLQPDPRLHNTSFQPVQTNLIRKRRRDTGWIYEGITRPYDYVGAFHRLKALIEKRYPPHAVRKIMQSLGSYRPTLLTVAGELDQNDLVHSEKNLQRSLLTLQEQFAEVGIPSLVCRRTGEVLAASKEFSILTGWHPEVLLGHEQNLNVNTGGTRDPSSETSTRTSITPNLTAQEPDYGTHPVNVIELMDETSALQYFEDFRELAYVDVRGWKSRRVNMLKYRTKEDVARLDETKSGAMPNGTGKNVKQEVFVKREGGPVYRSEAAMQRLGAKEGMVDCMIWWHIKRDNFDLPMLSYMVVLPVLPGTHA</sequence>
<evidence type="ECO:0000256" key="3">
    <source>
        <dbReference type="ARBA" id="ARBA00022432"/>
    </source>
</evidence>
<dbReference type="SUPFAM" id="SSF57701">
    <property type="entry name" value="Zn2/Cys6 DNA-binding domain"/>
    <property type="match status" value="1"/>
</dbReference>
<dbReference type="Proteomes" id="UP000481861">
    <property type="component" value="Unassembled WGS sequence"/>
</dbReference>
<dbReference type="GO" id="GO:0000977">
    <property type="term" value="F:RNA polymerase II transcription regulatory region sequence-specific DNA binding"/>
    <property type="evidence" value="ECO:0007669"/>
    <property type="project" value="TreeGrafter"/>
</dbReference>
<keyword evidence="13" id="KW-1185">Reference proteome</keyword>
<keyword evidence="9" id="KW-0539">Nucleus</keyword>
<accession>A0A7C8IDH7</accession>
<feature type="region of interest" description="Disordered" evidence="10">
    <location>
        <begin position="1"/>
        <end position="60"/>
    </location>
</feature>
<evidence type="ECO:0000256" key="9">
    <source>
        <dbReference type="ARBA" id="ARBA00023242"/>
    </source>
</evidence>
<feature type="region of interest" description="Disordered" evidence="10">
    <location>
        <begin position="346"/>
        <end position="366"/>
    </location>
</feature>
<comment type="similarity">
    <text evidence="2">Belongs to the ERT1/acuK family.</text>
</comment>
<dbReference type="Pfam" id="PF24990">
    <property type="entry name" value="PAS_13"/>
    <property type="match status" value="1"/>
</dbReference>
<proteinExistence type="inferred from homology"/>
<keyword evidence="3" id="KW-0312">Gluconeogenesis</keyword>
<keyword evidence="4" id="KW-0479">Metal-binding</keyword>
<dbReference type="PANTHER" id="PTHR47659:SF1">
    <property type="entry name" value="TRANSCRIPTION ACTIVATOR OF GLUCONEOGENESIS ERT1"/>
    <property type="match status" value="1"/>
</dbReference>
<comment type="subcellular location">
    <subcellularLocation>
        <location evidence="1">Nucleus</location>
    </subcellularLocation>
</comment>
<feature type="domain" description="Zn(2)-C6 fungal-type" evidence="11">
    <location>
        <begin position="66"/>
        <end position="97"/>
    </location>
</feature>
<dbReference type="GO" id="GO:0008270">
    <property type="term" value="F:zinc ion binding"/>
    <property type="evidence" value="ECO:0007669"/>
    <property type="project" value="InterPro"/>
</dbReference>
<evidence type="ECO:0000259" key="11">
    <source>
        <dbReference type="PROSITE" id="PS50048"/>
    </source>
</evidence>
<evidence type="ECO:0000256" key="4">
    <source>
        <dbReference type="ARBA" id="ARBA00022723"/>
    </source>
</evidence>
<evidence type="ECO:0000256" key="5">
    <source>
        <dbReference type="ARBA" id="ARBA00022833"/>
    </source>
</evidence>
<protein>
    <recommendedName>
        <fullName evidence="11">Zn(2)-C6 fungal-type domain-containing protein</fullName>
    </recommendedName>
</protein>
<dbReference type="EMBL" id="JAADJZ010000014">
    <property type="protein sequence ID" value="KAF2870427.1"/>
    <property type="molecule type" value="Genomic_DNA"/>
</dbReference>
<evidence type="ECO:0000256" key="8">
    <source>
        <dbReference type="ARBA" id="ARBA00023163"/>
    </source>
</evidence>
<keyword evidence="6" id="KW-0805">Transcription regulation</keyword>
<feature type="region of interest" description="Disordered" evidence="10">
    <location>
        <begin position="305"/>
        <end position="333"/>
    </location>
</feature>
<dbReference type="InterPro" id="IPR001138">
    <property type="entry name" value="Zn2Cys6_DnaBD"/>
</dbReference>
<dbReference type="InterPro" id="IPR056751">
    <property type="entry name" value="PAS_13"/>
</dbReference>
<dbReference type="Gene3D" id="4.10.240.10">
    <property type="entry name" value="Zn(2)-C6 fungal-type DNA-binding domain"/>
    <property type="match status" value="1"/>
</dbReference>
<dbReference type="OrthoDB" id="2538135at2759"/>
<dbReference type="InterPro" id="IPR050335">
    <property type="entry name" value="ERT1_acuK_gluconeogen_tf"/>
</dbReference>
<evidence type="ECO:0000256" key="1">
    <source>
        <dbReference type="ARBA" id="ARBA00004123"/>
    </source>
</evidence>
<dbReference type="SMART" id="SM00066">
    <property type="entry name" value="GAL4"/>
    <property type="match status" value="1"/>
</dbReference>
<reference evidence="12 13" key="1">
    <citation type="submission" date="2020-01" db="EMBL/GenBank/DDBJ databases">
        <authorList>
            <consortium name="DOE Joint Genome Institute"/>
            <person name="Haridas S."/>
            <person name="Albert R."/>
            <person name="Binder M."/>
            <person name="Bloem J."/>
            <person name="Labutti K."/>
            <person name="Salamov A."/>
            <person name="Andreopoulos B."/>
            <person name="Baker S.E."/>
            <person name="Barry K."/>
            <person name="Bills G."/>
            <person name="Bluhm B.H."/>
            <person name="Cannon C."/>
            <person name="Castanera R."/>
            <person name="Culley D.E."/>
            <person name="Daum C."/>
            <person name="Ezra D."/>
            <person name="Gonzalez J.B."/>
            <person name="Henrissat B."/>
            <person name="Kuo A."/>
            <person name="Liang C."/>
            <person name="Lipzen A."/>
            <person name="Lutzoni F."/>
            <person name="Magnuson J."/>
            <person name="Mondo S."/>
            <person name="Nolan M."/>
            <person name="Ohm R."/>
            <person name="Pangilinan J."/>
            <person name="Park H.-J.H."/>
            <person name="Ramirez L."/>
            <person name="Alfaro M."/>
            <person name="Sun H."/>
            <person name="Tritt A."/>
            <person name="Yoshinaga Y."/>
            <person name="Zwiers L.-H.L."/>
            <person name="Turgeon B.G."/>
            <person name="Goodwin S.B."/>
            <person name="Spatafora J.W."/>
            <person name="Crous P.W."/>
            <person name="Grigoriev I.V."/>
        </authorList>
    </citation>
    <scope>NUCLEOTIDE SEQUENCE [LARGE SCALE GENOMIC DNA]</scope>
    <source>
        <strain evidence="12 13">CBS 611.86</strain>
    </source>
</reference>
<dbReference type="Pfam" id="PF00172">
    <property type="entry name" value="Zn_clus"/>
    <property type="match status" value="1"/>
</dbReference>
<feature type="compositionally biased region" description="Acidic residues" evidence="10">
    <location>
        <begin position="1"/>
        <end position="10"/>
    </location>
</feature>
<dbReference type="InterPro" id="IPR036864">
    <property type="entry name" value="Zn2-C6_fun-type_DNA-bd_sf"/>
</dbReference>
<evidence type="ECO:0000256" key="10">
    <source>
        <dbReference type="SAM" id="MobiDB-lite"/>
    </source>
</evidence>
<organism evidence="12 13">
    <name type="scientific">Massariosphaeria phaeospora</name>
    <dbReference type="NCBI Taxonomy" id="100035"/>
    <lineage>
        <taxon>Eukaryota</taxon>
        <taxon>Fungi</taxon>
        <taxon>Dikarya</taxon>
        <taxon>Ascomycota</taxon>
        <taxon>Pezizomycotina</taxon>
        <taxon>Dothideomycetes</taxon>
        <taxon>Pleosporomycetidae</taxon>
        <taxon>Pleosporales</taxon>
        <taxon>Pleosporales incertae sedis</taxon>
        <taxon>Massariosphaeria</taxon>
    </lineage>
</organism>
<dbReference type="GO" id="GO:0000981">
    <property type="term" value="F:DNA-binding transcription factor activity, RNA polymerase II-specific"/>
    <property type="evidence" value="ECO:0007669"/>
    <property type="project" value="InterPro"/>
</dbReference>
<feature type="compositionally biased region" description="Polar residues" evidence="10">
    <location>
        <begin position="176"/>
        <end position="192"/>
    </location>
</feature>
<dbReference type="PANTHER" id="PTHR47659">
    <property type="entry name" value="ZN(II)2CYS6 TRANSCRIPTION FACTOR (EUROFUNG)-RELATED"/>
    <property type="match status" value="1"/>
</dbReference>
<evidence type="ECO:0000313" key="13">
    <source>
        <dbReference type="Proteomes" id="UP000481861"/>
    </source>
</evidence>
<dbReference type="CDD" id="cd00067">
    <property type="entry name" value="GAL4"/>
    <property type="match status" value="1"/>
</dbReference>
<feature type="compositionally biased region" description="Polar residues" evidence="10">
    <location>
        <begin position="39"/>
        <end position="49"/>
    </location>
</feature>
<feature type="compositionally biased region" description="Polar residues" evidence="10">
    <location>
        <begin position="552"/>
        <end position="566"/>
    </location>
</feature>
<evidence type="ECO:0000256" key="6">
    <source>
        <dbReference type="ARBA" id="ARBA00023015"/>
    </source>
</evidence>
<gene>
    <name evidence="12" type="ORF">BDV95DRAFT_608425</name>
</gene>
<keyword evidence="8" id="KW-0804">Transcription</keyword>
<feature type="region of interest" description="Disordered" evidence="10">
    <location>
        <begin position="161"/>
        <end position="211"/>
    </location>
</feature>
<dbReference type="GO" id="GO:0005634">
    <property type="term" value="C:nucleus"/>
    <property type="evidence" value="ECO:0007669"/>
    <property type="project" value="UniProtKB-SubCell"/>
</dbReference>
<evidence type="ECO:0000256" key="7">
    <source>
        <dbReference type="ARBA" id="ARBA00023125"/>
    </source>
</evidence>
<feature type="compositionally biased region" description="Polar residues" evidence="10">
    <location>
        <begin position="305"/>
        <end position="323"/>
    </location>
</feature>
<feature type="region of interest" description="Disordered" evidence="10">
    <location>
        <begin position="540"/>
        <end position="571"/>
    </location>
</feature>
<evidence type="ECO:0000256" key="2">
    <source>
        <dbReference type="ARBA" id="ARBA00010855"/>
    </source>
</evidence>
<dbReference type="GO" id="GO:0009267">
    <property type="term" value="P:cellular response to starvation"/>
    <property type="evidence" value="ECO:0007669"/>
    <property type="project" value="TreeGrafter"/>
</dbReference>
<name>A0A7C8IDH7_9PLEO</name>
<dbReference type="GO" id="GO:0006094">
    <property type="term" value="P:gluconeogenesis"/>
    <property type="evidence" value="ECO:0007669"/>
    <property type="project" value="UniProtKB-KW"/>
</dbReference>
<evidence type="ECO:0000313" key="12">
    <source>
        <dbReference type="EMBL" id="KAF2870427.1"/>
    </source>
</evidence>
<keyword evidence="5" id="KW-0862">Zinc</keyword>